<gene>
    <name evidence="1" type="ORF">JRQ81_011566</name>
</gene>
<proteinExistence type="predicted"/>
<accession>A0A9Q1AQM3</accession>
<comment type="caution">
    <text evidence="1">The sequence shown here is derived from an EMBL/GenBank/DDBJ whole genome shotgun (WGS) entry which is preliminary data.</text>
</comment>
<evidence type="ECO:0000313" key="1">
    <source>
        <dbReference type="EMBL" id="KAJ7304046.1"/>
    </source>
</evidence>
<keyword evidence="2" id="KW-1185">Reference proteome</keyword>
<dbReference type="Proteomes" id="UP001142489">
    <property type="component" value="Unassembled WGS sequence"/>
</dbReference>
<organism evidence="1 2">
    <name type="scientific">Phrynocephalus forsythii</name>
    <dbReference type="NCBI Taxonomy" id="171643"/>
    <lineage>
        <taxon>Eukaryota</taxon>
        <taxon>Metazoa</taxon>
        <taxon>Chordata</taxon>
        <taxon>Craniata</taxon>
        <taxon>Vertebrata</taxon>
        <taxon>Euteleostomi</taxon>
        <taxon>Lepidosauria</taxon>
        <taxon>Squamata</taxon>
        <taxon>Bifurcata</taxon>
        <taxon>Unidentata</taxon>
        <taxon>Episquamata</taxon>
        <taxon>Toxicofera</taxon>
        <taxon>Iguania</taxon>
        <taxon>Acrodonta</taxon>
        <taxon>Agamidae</taxon>
        <taxon>Agaminae</taxon>
        <taxon>Phrynocephalus</taxon>
    </lineage>
</organism>
<dbReference type="AlphaFoldDB" id="A0A9Q1AQM3"/>
<sequence>MVGGVVDMGNGGMTYTVESLPGGLSGVNGMTTYTLETVPGGLPAGVGMTYTVA</sequence>
<dbReference type="EMBL" id="JAPFRF010000023">
    <property type="protein sequence ID" value="KAJ7304046.1"/>
    <property type="molecule type" value="Genomic_DNA"/>
</dbReference>
<reference evidence="1" key="1">
    <citation type="journal article" date="2023" name="DNA Res.">
        <title>Chromosome-level genome assembly of Phrynocephalus forsythii using third-generation DNA sequencing and Hi-C analysis.</title>
        <authorList>
            <person name="Qi Y."/>
            <person name="Zhao W."/>
            <person name="Zhao Y."/>
            <person name="Niu C."/>
            <person name="Cao S."/>
            <person name="Zhang Y."/>
        </authorList>
    </citation>
    <scope>NUCLEOTIDE SEQUENCE</scope>
    <source>
        <tissue evidence="1">Muscle</tissue>
    </source>
</reference>
<evidence type="ECO:0000313" key="2">
    <source>
        <dbReference type="Proteomes" id="UP001142489"/>
    </source>
</evidence>
<protein>
    <submittedName>
        <fullName evidence="1">Uncharacterized protein</fullName>
    </submittedName>
</protein>
<name>A0A9Q1AQM3_9SAUR</name>